<dbReference type="PANTHER" id="PTHR30290:SF10">
    <property type="entry name" value="PERIPLASMIC OLIGOPEPTIDE-BINDING PROTEIN-RELATED"/>
    <property type="match status" value="1"/>
</dbReference>
<evidence type="ECO:0000256" key="6">
    <source>
        <dbReference type="ARBA" id="ARBA00023139"/>
    </source>
</evidence>
<dbReference type="Pfam" id="PF00496">
    <property type="entry name" value="SBP_bac_5"/>
    <property type="match status" value="1"/>
</dbReference>
<feature type="signal peptide" evidence="8">
    <location>
        <begin position="1"/>
        <end position="26"/>
    </location>
</feature>
<keyword evidence="3" id="KW-0813">Transport</keyword>
<comment type="subcellular location">
    <subcellularLocation>
        <location evidence="1">Cell membrane</location>
        <topology evidence="1">Lipid-anchor</topology>
    </subcellularLocation>
</comment>
<dbReference type="Gene3D" id="3.90.76.10">
    <property type="entry name" value="Dipeptide-binding Protein, Domain 1"/>
    <property type="match status" value="1"/>
</dbReference>
<evidence type="ECO:0000313" key="11">
    <source>
        <dbReference type="Proteomes" id="UP000051888"/>
    </source>
</evidence>
<proteinExistence type="inferred from homology"/>
<dbReference type="GO" id="GO:1904680">
    <property type="term" value="F:peptide transmembrane transporter activity"/>
    <property type="evidence" value="ECO:0007669"/>
    <property type="project" value="TreeGrafter"/>
</dbReference>
<dbReference type="PATRIC" id="fig|157838.3.peg.3856"/>
<evidence type="ECO:0000256" key="7">
    <source>
        <dbReference type="ARBA" id="ARBA00023288"/>
    </source>
</evidence>
<dbReference type="Proteomes" id="UP000051888">
    <property type="component" value="Unassembled WGS sequence"/>
</dbReference>
<dbReference type="GO" id="GO:0043190">
    <property type="term" value="C:ATP-binding cassette (ABC) transporter complex"/>
    <property type="evidence" value="ECO:0007669"/>
    <property type="project" value="InterPro"/>
</dbReference>
<evidence type="ECO:0000256" key="4">
    <source>
        <dbReference type="ARBA" id="ARBA00022729"/>
    </source>
</evidence>
<comment type="caution">
    <text evidence="10">The sequence shown here is derived from an EMBL/GenBank/DDBJ whole genome shotgun (WGS) entry which is preliminary data.</text>
</comment>
<dbReference type="FunFam" id="3.10.105.10:FF:000001">
    <property type="entry name" value="Oligopeptide ABC transporter, oligopeptide-binding protein"/>
    <property type="match status" value="1"/>
</dbReference>
<dbReference type="STRING" id="157838.AN964_17410"/>
<keyword evidence="6" id="KW-0564">Palmitate</keyword>
<sequence length="548" mass="61620">MNRKKVIPFIIFFVVAALALSGCGFSANKETGSKETEKGNKGSAKQVLNVTASAEIPTMDSTKAHDAVAFTVLNNTNEGLYRQDQNNQPILAMAEKDDVSSDGLVHTFTIRDAKWSNGDPVTAHDFEFAWKRVLKEAGPYNYMFVTAGVKNAQAIIDGKKSADELGVKAMDDKTLQVTLENPNPLLETLLTFGTFLPQNQKFVEKLGDKYALEADNLLSNGPFKLAEWKHESSWKYVKNPTYWDAKTVKLDEINVYVVKDDATGLNLYESKKVDRVGLTAATVDNYRDDKEFKTNTLAGIGFLRFNLNNPILKNKNIRKAINFAIDKKGLTDIALNNGAVPLYGIVPKNYYFSPDKKDFRELNGDLLKGTKEEAKKYWQEGLKEAGAKSVKLSINISDAESSKQMAEFIQSQLETNLPGFKLEIKAVPFEQRLEIEKSIKYDISLSTWGPDYSDPMTYLDMWVTGSSSNREDYSNPKYDALVEKARLETDKAKRYEMLLQLEKMLLEDDVAIAPLYQSGEAILQHNNIKDLVEHPSGADFSYKWTYIE</sequence>
<evidence type="ECO:0000256" key="8">
    <source>
        <dbReference type="SAM" id="SignalP"/>
    </source>
</evidence>
<keyword evidence="4 8" id="KW-0732">Signal</keyword>
<dbReference type="GO" id="GO:0030288">
    <property type="term" value="C:outer membrane-bounded periplasmic space"/>
    <property type="evidence" value="ECO:0007669"/>
    <property type="project" value="UniProtKB-ARBA"/>
</dbReference>
<evidence type="ECO:0000256" key="3">
    <source>
        <dbReference type="ARBA" id="ARBA00022448"/>
    </source>
</evidence>
<dbReference type="InterPro" id="IPR039424">
    <property type="entry name" value="SBP_5"/>
</dbReference>
<dbReference type="FunFam" id="3.90.76.10:FF:000001">
    <property type="entry name" value="Oligopeptide ABC transporter substrate-binding protein"/>
    <property type="match status" value="1"/>
</dbReference>
<dbReference type="InterPro" id="IPR000914">
    <property type="entry name" value="SBP_5_dom"/>
</dbReference>
<dbReference type="RefSeq" id="WP_055740904.1">
    <property type="nucleotide sequence ID" value="NZ_JAAIWL010000006.1"/>
</dbReference>
<dbReference type="Gene3D" id="3.40.190.10">
    <property type="entry name" value="Periplasmic binding protein-like II"/>
    <property type="match status" value="1"/>
</dbReference>
<evidence type="ECO:0000256" key="1">
    <source>
        <dbReference type="ARBA" id="ARBA00004193"/>
    </source>
</evidence>
<keyword evidence="11" id="KW-1185">Reference proteome</keyword>
<organism evidence="10 11">
    <name type="scientific">Heyndrickxia shackletonii</name>
    <dbReference type="NCBI Taxonomy" id="157838"/>
    <lineage>
        <taxon>Bacteria</taxon>
        <taxon>Bacillati</taxon>
        <taxon>Bacillota</taxon>
        <taxon>Bacilli</taxon>
        <taxon>Bacillales</taxon>
        <taxon>Bacillaceae</taxon>
        <taxon>Heyndrickxia</taxon>
    </lineage>
</organism>
<dbReference type="PANTHER" id="PTHR30290">
    <property type="entry name" value="PERIPLASMIC BINDING COMPONENT OF ABC TRANSPORTER"/>
    <property type="match status" value="1"/>
</dbReference>
<reference evidence="10 11" key="1">
    <citation type="submission" date="2015-09" db="EMBL/GenBank/DDBJ databases">
        <title>Genome sequencing project for genomic taxonomy and phylogenomics of Bacillus-like bacteria.</title>
        <authorList>
            <person name="Liu B."/>
            <person name="Wang J."/>
            <person name="Zhu Y."/>
            <person name="Liu G."/>
            <person name="Chen Q."/>
            <person name="Chen Z."/>
            <person name="Lan J."/>
            <person name="Che J."/>
            <person name="Ge C."/>
            <person name="Shi H."/>
            <person name="Pan Z."/>
            <person name="Liu X."/>
        </authorList>
    </citation>
    <scope>NUCLEOTIDE SEQUENCE [LARGE SCALE GENOMIC DNA]</scope>
    <source>
        <strain evidence="10 11">LMG 18435</strain>
    </source>
</reference>
<dbReference type="CDD" id="cd08504">
    <property type="entry name" value="PBP2_OppA"/>
    <property type="match status" value="1"/>
</dbReference>
<dbReference type="EMBL" id="LJJC01000004">
    <property type="protein sequence ID" value="KQL55109.1"/>
    <property type="molecule type" value="Genomic_DNA"/>
</dbReference>
<gene>
    <name evidence="10" type="ORF">AN964_17410</name>
</gene>
<dbReference type="PIRSF" id="PIRSF002741">
    <property type="entry name" value="MppA"/>
    <property type="match status" value="1"/>
</dbReference>
<dbReference type="OrthoDB" id="9801912at2"/>
<keyword evidence="5" id="KW-0653">Protein transport</keyword>
<protein>
    <submittedName>
        <fullName evidence="10">Peptide ABC transporter substrate-binding protein</fullName>
    </submittedName>
</protein>
<comment type="similarity">
    <text evidence="2">Belongs to the bacterial solute-binding protein 5 family.</text>
</comment>
<dbReference type="SUPFAM" id="SSF53850">
    <property type="entry name" value="Periplasmic binding protein-like II"/>
    <property type="match status" value="1"/>
</dbReference>
<evidence type="ECO:0000256" key="2">
    <source>
        <dbReference type="ARBA" id="ARBA00005695"/>
    </source>
</evidence>
<keyword evidence="7" id="KW-0449">Lipoprotein</keyword>
<name>A0A0Q3X0G2_9BACI</name>
<evidence type="ECO:0000313" key="10">
    <source>
        <dbReference type="EMBL" id="KQL55109.1"/>
    </source>
</evidence>
<evidence type="ECO:0000259" key="9">
    <source>
        <dbReference type="Pfam" id="PF00496"/>
    </source>
</evidence>
<keyword evidence="5" id="KW-0571">Peptide transport</keyword>
<dbReference type="InterPro" id="IPR030678">
    <property type="entry name" value="Peptide/Ni-bd"/>
</dbReference>
<dbReference type="AlphaFoldDB" id="A0A0Q3X0G2"/>
<feature type="chain" id="PRO_5006209394" evidence="8">
    <location>
        <begin position="27"/>
        <end position="548"/>
    </location>
</feature>
<feature type="domain" description="Solute-binding protein family 5" evidence="9">
    <location>
        <begin position="89"/>
        <end position="468"/>
    </location>
</feature>
<dbReference type="Gene3D" id="3.10.105.10">
    <property type="entry name" value="Dipeptide-binding Protein, Domain 3"/>
    <property type="match status" value="1"/>
</dbReference>
<accession>A0A0Q3X0G2</accession>
<dbReference type="PROSITE" id="PS51257">
    <property type="entry name" value="PROKAR_LIPOPROTEIN"/>
    <property type="match status" value="1"/>
</dbReference>
<dbReference type="GO" id="GO:0015833">
    <property type="term" value="P:peptide transport"/>
    <property type="evidence" value="ECO:0007669"/>
    <property type="project" value="UniProtKB-KW"/>
</dbReference>
<evidence type="ECO:0000256" key="5">
    <source>
        <dbReference type="ARBA" id="ARBA00022856"/>
    </source>
</evidence>